<keyword evidence="5" id="KW-1185">Reference proteome</keyword>
<dbReference type="EMBL" id="AMQM01005000">
    <property type="status" value="NOT_ANNOTATED_CDS"/>
    <property type="molecule type" value="Genomic_DNA"/>
</dbReference>
<evidence type="ECO:0000313" key="4">
    <source>
        <dbReference type="EnsemblMetazoa" id="HelroP192239"/>
    </source>
</evidence>
<dbReference type="InterPro" id="IPR018378">
    <property type="entry name" value="C-type_lectin_CS"/>
</dbReference>
<dbReference type="InterPro" id="IPR016187">
    <property type="entry name" value="CTDL_fold"/>
</dbReference>
<dbReference type="PANTHER" id="PTHR22802">
    <property type="entry name" value="C-TYPE LECTIN SUPERFAMILY MEMBER"/>
    <property type="match status" value="1"/>
</dbReference>
<name>T1FTR1_HELRO</name>
<gene>
    <name evidence="4" type="primary">20212208</name>
    <name evidence="3" type="ORF">HELRODRAFT_192239</name>
</gene>
<feature type="domain" description="C-type lectin" evidence="2">
    <location>
        <begin position="133"/>
        <end position="273"/>
    </location>
</feature>
<dbReference type="KEGG" id="hro:HELRODRAFT_192239"/>
<dbReference type="InParanoid" id="T1FTR1"/>
<protein>
    <recommendedName>
        <fullName evidence="2">C-type lectin domain-containing protein</fullName>
    </recommendedName>
</protein>
<accession>T1FTR1</accession>
<proteinExistence type="predicted"/>
<dbReference type="RefSeq" id="XP_009020366.1">
    <property type="nucleotide sequence ID" value="XM_009022118.1"/>
</dbReference>
<dbReference type="PANTHER" id="PTHR22802:SF379">
    <property type="entry name" value="CHONDROITIN SULFATE PROTEOGLYCAN 2 ISOFORM X1"/>
    <property type="match status" value="1"/>
</dbReference>
<dbReference type="GO" id="GO:0038187">
    <property type="term" value="F:pattern recognition receptor activity"/>
    <property type="evidence" value="ECO:0000318"/>
    <property type="project" value="GO_Central"/>
</dbReference>
<dbReference type="CTD" id="20212208"/>
<dbReference type="GO" id="GO:0030246">
    <property type="term" value="F:carbohydrate binding"/>
    <property type="evidence" value="ECO:0000318"/>
    <property type="project" value="GO_Central"/>
</dbReference>
<dbReference type="PROSITE" id="PS00615">
    <property type="entry name" value="C_TYPE_LECTIN_1"/>
    <property type="match status" value="1"/>
</dbReference>
<reference evidence="4" key="3">
    <citation type="submission" date="2015-06" db="UniProtKB">
        <authorList>
            <consortium name="EnsemblMetazoa"/>
        </authorList>
    </citation>
    <scope>IDENTIFICATION</scope>
</reference>
<dbReference type="InterPro" id="IPR051004">
    <property type="entry name" value="DC-SIGN_domain-containing"/>
</dbReference>
<keyword evidence="1" id="KW-1015">Disulfide bond</keyword>
<evidence type="ECO:0000313" key="3">
    <source>
        <dbReference type="EMBL" id="ESO01712.1"/>
    </source>
</evidence>
<evidence type="ECO:0000259" key="2">
    <source>
        <dbReference type="PROSITE" id="PS50041"/>
    </source>
</evidence>
<sequence length="278" mass="32202">MFRQVYFVRRIFIPHCIEAWKRLHLFKAFESGFFGKHVINCCLLDRNKKLPVCFDDQMPITKKTQARSLKECILKCMLLTDEKLRGMNYMPSGSCSCFSIASLRYNVSTKLVASGCRSYVNHDCPERFDYVVEQHRCYKMQFQLLNWYDARSLCNSISHSHPISIDDDQENVESLEYVNITAPNYQVCPITGFTDIYAFYTSGISTYFSGVRTPFLWFPYPGIYKNVQSTSAWHSSEPNSIADGSDNCIQSILLGYFGWNDAPCTWLMCVLCEFDMKI</sequence>
<evidence type="ECO:0000256" key="1">
    <source>
        <dbReference type="ARBA" id="ARBA00023157"/>
    </source>
</evidence>
<dbReference type="AlphaFoldDB" id="T1FTR1"/>
<dbReference type="SUPFAM" id="SSF56436">
    <property type="entry name" value="C-type lectin-like"/>
    <property type="match status" value="1"/>
</dbReference>
<dbReference type="EMBL" id="KB096743">
    <property type="protein sequence ID" value="ESO01712.1"/>
    <property type="molecule type" value="Genomic_DNA"/>
</dbReference>
<dbReference type="Gene3D" id="3.10.100.10">
    <property type="entry name" value="Mannose-Binding Protein A, subunit A"/>
    <property type="match status" value="1"/>
</dbReference>
<dbReference type="InterPro" id="IPR001304">
    <property type="entry name" value="C-type_lectin-like"/>
</dbReference>
<dbReference type="CDD" id="cd00037">
    <property type="entry name" value="CLECT"/>
    <property type="match status" value="1"/>
</dbReference>
<dbReference type="InterPro" id="IPR016186">
    <property type="entry name" value="C-type_lectin-like/link_sf"/>
</dbReference>
<reference evidence="5" key="1">
    <citation type="submission" date="2012-12" db="EMBL/GenBank/DDBJ databases">
        <authorList>
            <person name="Hellsten U."/>
            <person name="Grimwood J."/>
            <person name="Chapman J.A."/>
            <person name="Shapiro H."/>
            <person name="Aerts A."/>
            <person name="Otillar R.P."/>
            <person name="Terry A.Y."/>
            <person name="Boore J.L."/>
            <person name="Simakov O."/>
            <person name="Marletaz F."/>
            <person name="Cho S.-J."/>
            <person name="Edsinger-Gonzales E."/>
            <person name="Havlak P."/>
            <person name="Kuo D.-H."/>
            <person name="Larsson T."/>
            <person name="Lv J."/>
            <person name="Arendt D."/>
            <person name="Savage R."/>
            <person name="Osoegawa K."/>
            <person name="de Jong P."/>
            <person name="Lindberg D.R."/>
            <person name="Seaver E.C."/>
            <person name="Weisblat D.A."/>
            <person name="Putnam N.H."/>
            <person name="Grigoriev I.V."/>
            <person name="Rokhsar D.S."/>
        </authorList>
    </citation>
    <scope>NUCLEOTIDE SEQUENCE</scope>
</reference>
<dbReference type="Proteomes" id="UP000015101">
    <property type="component" value="Unassembled WGS sequence"/>
</dbReference>
<dbReference type="GeneID" id="20212208"/>
<organism evidence="4 5">
    <name type="scientific">Helobdella robusta</name>
    <name type="common">Californian leech</name>
    <dbReference type="NCBI Taxonomy" id="6412"/>
    <lineage>
        <taxon>Eukaryota</taxon>
        <taxon>Metazoa</taxon>
        <taxon>Spiralia</taxon>
        <taxon>Lophotrochozoa</taxon>
        <taxon>Annelida</taxon>
        <taxon>Clitellata</taxon>
        <taxon>Hirudinea</taxon>
        <taxon>Rhynchobdellida</taxon>
        <taxon>Glossiphoniidae</taxon>
        <taxon>Helobdella</taxon>
    </lineage>
</organism>
<dbReference type="PROSITE" id="PS50041">
    <property type="entry name" value="C_TYPE_LECTIN_2"/>
    <property type="match status" value="1"/>
</dbReference>
<dbReference type="EnsemblMetazoa" id="HelroT192239">
    <property type="protein sequence ID" value="HelroP192239"/>
    <property type="gene ID" value="HelroG192239"/>
</dbReference>
<dbReference type="GO" id="GO:0009897">
    <property type="term" value="C:external side of plasma membrane"/>
    <property type="evidence" value="ECO:0000318"/>
    <property type="project" value="GO_Central"/>
</dbReference>
<reference evidence="3 5" key="2">
    <citation type="journal article" date="2013" name="Nature">
        <title>Insights into bilaterian evolution from three spiralian genomes.</title>
        <authorList>
            <person name="Simakov O."/>
            <person name="Marletaz F."/>
            <person name="Cho S.J."/>
            <person name="Edsinger-Gonzales E."/>
            <person name="Havlak P."/>
            <person name="Hellsten U."/>
            <person name="Kuo D.H."/>
            <person name="Larsson T."/>
            <person name="Lv J."/>
            <person name="Arendt D."/>
            <person name="Savage R."/>
            <person name="Osoegawa K."/>
            <person name="de Jong P."/>
            <person name="Grimwood J."/>
            <person name="Chapman J.A."/>
            <person name="Shapiro H."/>
            <person name="Aerts A."/>
            <person name="Otillar R.P."/>
            <person name="Terry A.Y."/>
            <person name="Boore J.L."/>
            <person name="Grigoriev I.V."/>
            <person name="Lindberg D.R."/>
            <person name="Seaver E.C."/>
            <person name="Weisblat D.A."/>
            <person name="Putnam N.H."/>
            <person name="Rokhsar D.S."/>
        </authorList>
    </citation>
    <scope>NUCLEOTIDE SEQUENCE</scope>
</reference>
<dbReference type="OrthoDB" id="6067009at2759"/>
<dbReference type="GO" id="GO:0006955">
    <property type="term" value="P:immune response"/>
    <property type="evidence" value="ECO:0000318"/>
    <property type="project" value="GO_Central"/>
</dbReference>
<dbReference type="HOGENOM" id="CLU_070181_0_0_1"/>
<evidence type="ECO:0000313" key="5">
    <source>
        <dbReference type="Proteomes" id="UP000015101"/>
    </source>
</evidence>